<name>A0ABZ1XUZ0_9ACTN</name>
<keyword evidence="1" id="KW-0812">Transmembrane</keyword>
<dbReference type="Proteomes" id="UP001432060">
    <property type="component" value="Chromosome"/>
</dbReference>
<dbReference type="EMBL" id="CP109019">
    <property type="protein sequence ID" value="WUT87197.1"/>
    <property type="molecule type" value="Genomic_DNA"/>
</dbReference>
<evidence type="ECO:0000313" key="3">
    <source>
        <dbReference type="EMBL" id="WUT87197.1"/>
    </source>
</evidence>
<organism evidence="3 4">
    <name type="scientific">Streptomyces melanogenes</name>
    <dbReference type="NCBI Taxonomy" id="67326"/>
    <lineage>
        <taxon>Bacteria</taxon>
        <taxon>Bacillati</taxon>
        <taxon>Actinomycetota</taxon>
        <taxon>Actinomycetes</taxon>
        <taxon>Kitasatosporales</taxon>
        <taxon>Streptomycetaceae</taxon>
        <taxon>Streptomyces</taxon>
    </lineage>
</organism>
<evidence type="ECO:0000256" key="1">
    <source>
        <dbReference type="SAM" id="Phobius"/>
    </source>
</evidence>
<protein>
    <submittedName>
        <fullName evidence="3">Fatty acid desaturase</fullName>
        <ecNumber evidence="3">1.14.19.-</ecNumber>
    </submittedName>
</protein>
<feature type="transmembrane region" description="Helical" evidence="1">
    <location>
        <begin position="36"/>
        <end position="53"/>
    </location>
</feature>
<dbReference type="PANTHER" id="PTHR12879:SF8">
    <property type="entry name" value="SPHINGOLIPID DELTA(4)-DESATURASE DES1"/>
    <property type="match status" value="1"/>
</dbReference>
<evidence type="ECO:0000259" key="2">
    <source>
        <dbReference type="Pfam" id="PF00487"/>
    </source>
</evidence>
<dbReference type="GO" id="GO:0016491">
    <property type="term" value="F:oxidoreductase activity"/>
    <property type="evidence" value="ECO:0007669"/>
    <property type="project" value="UniProtKB-KW"/>
</dbReference>
<gene>
    <name evidence="3" type="ORF">OG515_35770</name>
</gene>
<dbReference type="Pfam" id="PF00487">
    <property type="entry name" value="FA_desaturase"/>
    <property type="match status" value="1"/>
</dbReference>
<keyword evidence="1" id="KW-0472">Membrane</keyword>
<keyword evidence="3" id="KW-0560">Oxidoreductase</keyword>
<proteinExistence type="predicted"/>
<keyword evidence="1" id="KW-1133">Transmembrane helix</keyword>
<feature type="transmembrane region" description="Helical" evidence="1">
    <location>
        <begin position="98"/>
        <end position="116"/>
    </location>
</feature>
<feature type="domain" description="Fatty acid desaturase" evidence="2">
    <location>
        <begin position="55"/>
        <end position="291"/>
    </location>
</feature>
<accession>A0ABZ1XUZ0</accession>
<evidence type="ECO:0000313" key="4">
    <source>
        <dbReference type="Proteomes" id="UP001432060"/>
    </source>
</evidence>
<keyword evidence="4" id="KW-1185">Reference proteome</keyword>
<dbReference type="EC" id="1.14.19.-" evidence="3"/>
<feature type="transmembrane region" description="Helical" evidence="1">
    <location>
        <begin position="136"/>
        <end position="153"/>
    </location>
</feature>
<reference evidence="3" key="1">
    <citation type="submission" date="2022-10" db="EMBL/GenBank/DDBJ databases">
        <title>The complete genomes of actinobacterial strains from the NBC collection.</title>
        <authorList>
            <person name="Joergensen T.S."/>
            <person name="Alvarez Arevalo M."/>
            <person name="Sterndorff E.B."/>
            <person name="Faurdal D."/>
            <person name="Vuksanovic O."/>
            <person name="Mourched A.-S."/>
            <person name="Charusanti P."/>
            <person name="Shaw S."/>
            <person name="Blin K."/>
            <person name="Weber T."/>
        </authorList>
    </citation>
    <scope>NUCLEOTIDE SEQUENCE</scope>
    <source>
        <strain evidence="3">NBC_00668</strain>
    </source>
</reference>
<sequence>MTLPQENAHLDRNDVFSSAELRELTRRSSGLALRRSSVHALLYAVAVTGALVIDTWWAVGLSWVLGGFVIASLHNLLHCASHGTFMNTHRGNRIAGQIAGTFLLINSALYRVFHMHHHRNTHTAEDPEPDGVITTLWQYIVAMINVDYFIGFLRMSVASLSHRYPYFVTTDRARSAIRRDTWILFLWIACATVLTILWPMVMLTVYIAPTCIAWVVNNFSIMPEHYYAERTDNPWRNTNSVYTESKWFGFLNWNTNYHAEHHLYPGIPAWNLHEVSKRVRRHLAFTETSYIRFHARLLGDVISGRAKEQEQAFVLQEGRATSFIYPLEKAGPAAD</sequence>
<feature type="transmembrane region" description="Helical" evidence="1">
    <location>
        <begin position="59"/>
        <end position="77"/>
    </location>
</feature>
<feature type="transmembrane region" description="Helical" evidence="1">
    <location>
        <begin position="182"/>
        <end position="208"/>
    </location>
</feature>
<dbReference type="PANTHER" id="PTHR12879">
    <property type="entry name" value="SPHINGOLIPID DELTA 4 DESATURASE/C-4 HYDROXYLASE PROTEIN DES2"/>
    <property type="match status" value="1"/>
</dbReference>
<dbReference type="RefSeq" id="WP_329404206.1">
    <property type="nucleotide sequence ID" value="NZ_CP109019.1"/>
</dbReference>
<dbReference type="InterPro" id="IPR005804">
    <property type="entry name" value="FA_desaturase_dom"/>
</dbReference>